<dbReference type="AlphaFoldDB" id="A0A813VHD2"/>
<name>A0A813VHD2_9BILA</name>
<evidence type="ECO:0000259" key="1">
    <source>
        <dbReference type="PROSITE" id="PS50908"/>
    </source>
</evidence>
<gene>
    <name evidence="2" type="ORF">VCS650_LOCUS5949</name>
</gene>
<dbReference type="PANTHER" id="PTHR13198:SF4">
    <property type="entry name" value="E3 UBIQUITIN-PROTEIN LIGASE RNF25"/>
    <property type="match status" value="1"/>
</dbReference>
<evidence type="ECO:0000313" key="3">
    <source>
        <dbReference type="Proteomes" id="UP000663891"/>
    </source>
</evidence>
<dbReference type="Gene3D" id="3.10.110.10">
    <property type="entry name" value="Ubiquitin Conjugating Enzyme"/>
    <property type="match status" value="1"/>
</dbReference>
<dbReference type="GO" id="GO:0005634">
    <property type="term" value="C:nucleus"/>
    <property type="evidence" value="ECO:0007669"/>
    <property type="project" value="TreeGrafter"/>
</dbReference>
<dbReference type="GO" id="GO:0061630">
    <property type="term" value="F:ubiquitin protein ligase activity"/>
    <property type="evidence" value="ECO:0007669"/>
    <property type="project" value="InterPro"/>
</dbReference>
<dbReference type="SMART" id="SM00591">
    <property type="entry name" value="RWD"/>
    <property type="match status" value="1"/>
</dbReference>
<dbReference type="InterPro" id="IPR006575">
    <property type="entry name" value="RWD_dom"/>
</dbReference>
<dbReference type="InterPro" id="IPR016135">
    <property type="entry name" value="UBQ-conjugating_enzyme/RWD"/>
</dbReference>
<reference evidence="2" key="1">
    <citation type="submission" date="2021-02" db="EMBL/GenBank/DDBJ databases">
        <authorList>
            <person name="Nowell W R."/>
        </authorList>
    </citation>
    <scope>NUCLEOTIDE SEQUENCE</scope>
</reference>
<proteinExistence type="predicted"/>
<sequence>MDKEEYVYDINIFQILTQEHIDEELNVLTSIYLDDLIVNYDNPISLNITIYSNGDENDLDRDKRLLCITFIVELSPRYSGLNSPKRTLCRLRGLKDEQINELNSLIYSCLQSNIGSCVLYEYIGSIRSKLSVYELPQEACVIYLTLISNRNDIIKTIYHHFYHKNCLKSFMNIKKK</sequence>
<dbReference type="GO" id="GO:0016567">
    <property type="term" value="P:protein ubiquitination"/>
    <property type="evidence" value="ECO:0007669"/>
    <property type="project" value="TreeGrafter"/>
</dbReference>
<accession>A0A813VHD2</accession>
<dbReference type="Proteomes" id="UP000663891">
    <property type="component" value="Unassembled WGS sequence"/>
</dbReference>
<dbReference type="EMBL" id="CAJNON010000035">
    <property type="protein sequence ID" value="CAF0837505.1"/>
    <property type="molecule type" value="Genomic_DNA"/>
</dbReference>
<dbReference type="OrthoDB" id="432311at2759"/>
<protein>
    <recommendedName>
        <fullName evidence="1">RWD domain-containing protein</fullName>
    </recommendedName>
</protein>
<dbReference type="Pfam" id="PF05773">
    <property type="entry name" value="RWD"/>
    <property type="match status" value="1"/>
</dbReference>
<comment type="caution">
    <text evidence="2">The sequence shown here is derived from an EMBL/GenBank/DDBJ whole genome shotgun (WGS) entry which is preliminary data.</text>
</comment>
<organism evidence="2 3">
    <name type="scientific">Adineta steineri</name>
    <dbReference type="NCBI Taxonomy" id="433720"/>
    <lineage>
        <taxon>Eukaryota</taxon>
        <taxon>Metazoa</taxon>
        <taxon>Spiralia</taxon>
        <taxon>Gnathifera</taxon>
        <taxon>Rotifera</taxon>
        <taxon>Eurotatoria</taxon>
        <taxon>Bdelloidea</taxon>
        <taxon>Adinetida</taxon>
        <taxon>Adinetidae</taxon>
        <taxon>Adineta</taxon>
    </lineage>
</organism>
<dbReference type="InterPro" id="IPR039133">
    <property type="entry name" value="RNF25"/>
</dbReference>
<dbReference type="PANTHER" id="PTHR13198">
    <property type="entry name" value="RING FINGER PROTEIN 25"/>
    <property type="match status" value="1"/>
</dbReference>
<dbReference type="SUPFAM" id="SSF54495">
    <property type="entry name" value="UBC-like"/>
    <property type="match status" value="1"/>
</dbReference>
<evidence type="ECO:0000313" key="2">
    <source>
        <dbReference type="EMBL" id="CAF0837505.1"/>
    </source>
</evidence>
<feature type="domain" description="RWD" evidence="1">
    <location>
        <begin position="23"/>
        <end position="133"/>
    </location>
</feature>
<dbReference type="PROSITE" id="PS50908">
    <property type="entry name" value="RWD"/>
    <property type="match status" value="1"/>
</dbReference>